<dbReference type="InterPro" id="IPR002123">
    <property type="entry name" value="Plipid/glycerol_acylTrfase"/>
</dbReference>
<comment type="function">
    <text evidence="9">Catalyzes the first step in the biosynthesis of ornithine lipids, which are phosphorus-free membrane lipids. Catalyzes the 3-hydroxyacyl-acyl carrier protein-dependent acylation of ornithine to form lyso-ornithine lipid (LOL).</text>
</comment>
<evidence type="ECO:0000256" key="3">
    <source>
        <dbReference type="ARBA" id="ARBA00022679"/>
    </source>
</evidence>
<dbReference type="RefSeq" id="WP_017010461.1">
    <property type="nucleotide sequence ID" value="NZ_FOWR01000013.1"/>
</dbReference>
<keyword evidence="4" id="KW-0443">Lipid metabolism</keyword>
<evidence type="ECO:0000256" key="9">
    <source>
        <dbReference type="ARBA" id="ARBA00045724"/>
    </source>
</evidence>
<dbReference type="GO" id="GO:0043810">
    <property type="term" value="F:ornithine-acyl [acyl carrier protein] N-acyltransferase activity"/>
    <property type="evidence" value="ECO:0007669"/>
    <property type="project" value="UniProtKB-EC"/>
</dbReference>
<dbReference type="EC" id="2.3.2.30" evidence="7"/>
<organism evidence="12 13">
    <name type="scientific">Enterovibrio norvegicus DSM 15893</name>
    <dbReference type="NCBI Taxonomy" id="1121869"/>
    <lineage>
        <taxon>Bacteria</taxon>
        <taxon>Pseudomonadati</taxon>
        <taxon>Pseudomonadota</taxon>
        <taxon>Gammaproteobacteria</taxon>
        <taxon>Vibrionales</taxon>
        <taxon>Vibrionaceae</taxon>
        <taxon>Enterovibrio</taxon>
    </lineage>
</organism>
<comment type="similarity">
    <text evidence="6">Belongs to the acetyltransferase family. OlsB subfamily.</text>
</comment>
<dbReference type="OrthoDB" id="1113830at2"/>
<feature type="domain" description="Phospholipid/glycerol acyltransferase" evidence="11">
    <location>
        <begin position="75"/>
        <end position="197"/>
    </location>
</feature>
<evidence type="ECO:0000313" key="12">
    <source>
        <dbReference type="EMBL" id="SFP36504.1"/>
    </source>
</evidence>
<evidence type="ECO:0000259" key="11">
    <source>
        <dbReference type="SMART" id="SM00563"/>
    </source>
</evidence>
<keyword evidence="3" id="KW-0808">Transferase</keyword>
<dbReference type="PANTHER" id="PTHR37323:SF1">
    <property type="entry name" value="L-ORNITHINE N(ALPHA)-ACYLTRANSFERASE"/>
    <property type="match status" value="1"/>
</dbReference>
<dbReference type="InterPro" id="IPR016181">
    <property type="entry name" value="Acyl_CoA_acyltransferase"/>
</dbReference>
<dbReference type="Pfam" id="PF19576">
    <property type="entry name" value="Acyltransf_2"/>
    <property type="match status" value="1"/>
</dbReference>
<protein>
    <recommendedName>
        <fullName evidence="8">L-ornithine N(alpha)-acyltransferase</fullName>
        <ecNumber evidence="7">2.3.2.30</ecNumber>
    </recommendedName>
</protein>
<comment type="catalytic activity">
    <reaction evidence="10">
        <text>a (3R)-hydroxyacyl-[ACP] + L-ornithine = a lyso-ornithine lipid + holo-[ACP] + H(+)</text>
        <dbReference type="Rhea" id="RHEA:20633"/>
        <dbReference type="Rhea" id="RHEA-COMP:9685"/>
        <dbReference type="Rhea" id="RHEA-COMP:9945"/>
        <dbReference type="ChEBI" id="CHEBI:15378"/>
        <dbReference type="ChEBI" id="CHEBI:46911"/>
        <dbReference type="ChEBI" id="CHEBI:64479"/>
        <dbReference type="ChEBI" id="CHEBI:78827"/>
        <dbReference type="ChEBI" id="CHEBI:138482"/>
        <dbReference type="EC" id="2.3.2.30"/>
    </reaction>
    <physiologicalReaction direction="left-to-right" evidence="10">
        <dbReference type="Rhea" id="RHEA:20634"/>
    </physiologicalReaction>
</comment>
<dbReference type="EMBL" id="FOWR01000013">
    <property type="protein sequence ID" value="SFP36504.1"/>
    <property type="molecule type" value="Genomic_DNA"/>
</dbReference>
<dbReference type="GO" id="GO:0006629">
    <property type="term" value="P:lipid metabolic process"/>
    <property type="evidence" value="ECO:0007669"/>
    <property type="project" value="UniProtKB-KW"/>
</dbReference>
<dbReference type="SMART" id="SM00563">
    <property type="entry name" value="PlsC"/>
    <property type="match status" value="1"/>
</dbReference>
<dbReference type="Proteomes" id="UP000182692">
    <property type="component" value="Unassembled WGS sequence"/>
</dbReference>
<dbReference type="AlphaFoldDB" id="A0A1I5PR60"/>
<dbReference type="Pfam" id="PF13444">
    <property type="entry name" value="Acetyltransf_5"/>
    <property type="match status" value="1"/>
</dbReference>
<evidence type="ECO:0000256" key="7">
    <source>
        <dbReference type="ARBA" id="ARBA00039058"/>
    </source>
</evidence>
<gene>
    <name evidence="12" type="ORF">SAMN03084138_02011</name>
</gene>
<evidence type="ECO:0000256" key="4">
    <source>
        <dbReference type="ARBA" id="ARBA00023098"/>
    </source>
</evidence>
<comment type="pathway">
    <text evidence="1">Lipid metabolism.</text>
</comment>
<evidence type="ECO:0000256" key="8">
    <source>
        <dbReference type="ARBA" id="ARBA00039866"/>
    </source>
</evidence>
<dbReference type="PANTHER" id="PTHR37323">
    <property type="entry name" value="GCN5-RELATED N-ACETYLTRANSFERASE"/>
    <property type="match status" value="1"/>
</dbReference>
<dbReference type="SUPFAM" id="SSF55729">
    <property type="entry name" value="Acyl-CoA N-acyltransferases (Nat)"/>
    <property type="match status" value="1"/>
</dbReference>
<dbReference type="InterPro" id="IPR052351">
    <property type="entry name" value="Ornithine_N-alpha-AT"/>
</dbReference>
<dbReference type="CDD" id="cd07986">
    <property type="entry name" value="LPLAT_ACT14924-like"/>
    <property type="match status" value="1"/>
</dbReference>
<proteinExistence type="inferred from homology"/>
<name>A0A1I5PR60_9GAMM</name>
<keyword evidence="5" id="KW-0012">Acyltransferase</keyword>
<sequence length="595" mass="65998">MTTTSPFLLPRKSPFGVVEKTLESITGLRTLDKYYRKRPDELDTDAFLTYTLDVLGIDYFASPSDIEHVPASGTTVVVANHPLGGVEGVILAKLLRHVRSDVKVLANHYLKRIPELSDLFIGVDVFEGENARRANMRALREAHQHLGDGGLLLVFPAGEVSTFDENGLLRDKTWSRSVGAMVRKHKAAALPVFIGGRNSRKFYRAGGIHPLLRTALLGRELLNKRGQSIPISIGEPIAWKESRGFESDDSLVNYLRLNTYLLSREKALTLPLQETAGEAIALEANGDVLQAEIDALPTSAHLLSSGEFDVLCCESTQIPNVLQDIGRIREVNFRAVGEGTGLACDLDDYDNDYKHLFIWDRDAKQLVGAYRIGRVDDIISRRGLDGLYSRSLFQYDERLIQSMGNALEMGRSVIDVKYQRSLSALLLLWKGIATYVSRDPDITTLFGPVSISNDYPLQARRLLAESLSIHHYDEGMAKLVQPTTPLESASPVPWHTSMLSGLGDMQLLSKVIGRMSEGLGVPVLLRQYLGLNGKLVCFNVDPAFNDALDGLIVVDLRNVPVRTLGRYMGKEEAHRYLAFHADETALETEEKTAEK</sequence>
<evidence type="ECO:0000256" key="2">
    <source>
        <dbReference type="ARBA" id="ARBA00022516"/>
    </source>
</evidence>
<keyword evidence="2" id="KW-0444">Lipid biosynthesis</keyword>
<dbReference type="GeneID" id="35870119"/>
<evidence type="ECO:0000256" key="1">
    <source>
        <dbReference type="ARBA" id="ARBA00005189"/>
    </source>
</evidence>
<evidence type="ECO:0000256" key="5">
    <source>
        <dbReference type="ARBA" id="ARBA00023315"/>
    </source>
</evidence>
<accession>A0A1I5PR60</accession>
<evidence type="ECO:0000313" key="13">
    <source>
        <dbReference type="Proteomes" id="UP000182692"/>
    </source>
</evidence>
<evidence type="ECO:0000256" key="10">
    <source>
        <dbReference type="ARBA" id="ARBA00047785"/>
    </source>
</evidence>
<dbReference type="InterPro" id="IPR045746">
    <property type="entry name" value="ACT14924-like_Acyltransf_dom"/>
</dbReference>
<reference evidence="12 13" key="1">
    <citation type="submission" date="2016-10" db="EMBL/GenBank/DDBJ databases">
        <authorList>
            <person name="de Groot N.N."/>
        </authorList>
    </citation>
    <scope>NUCLEOTIDE SEQUENCE [LARGE SCALE GENOMIC DNA]</scope>
    <source>
        <strain evidence="12 13">DSM 15893</strain>
    </source>
</reference>
<dbReference type="SUPFAM" id="SSF69593">
    <property type="entry name" value="Glycerol-3-phosphate (1)-acyltransferase"/>
    <property type="match status" value="1"/>
</dbReference>
<evidence type="ECO:0000256" key="6">
    <source>
        <dbReference type="ARBA" id="ARBA00038095"/>
    </source>
</evidence>